<evidence type="ECO:0000313" key="2">
    <source>
        <dbReference type="Proteomes" id="UP000076858"/>
    </source>
</evidence>
<accession>A0A162CZN1</accession>
<protein>
    <submittedName>
        <fullName evidence="1">Uncharacterized protein</fullName>
    </submittedName>
</protein>
<dbReference type="EMBL" id="LRGB01024183">
    <property type="protein sequence ID" value="KZR96644.1"/>
    <property type="molecule type" value="Genomic_DNA"/>
</dbReference>
<gene>
    <name evidence="1" type="ORF">APZ42_008902</name>
</gene>
<reference evidence="1 2" key="1">
    <citation type="submission" date="2016-03" db="EMBL/GenBank/DDBJ databases">
        <title>EvidentialGene: Evidence-directed Construction of Genes on Genomes.</title>
        <authorList>
            <person name="Gilbert D.G."/>
            <person name="Choi J.-H."/>
            <person name="Mockaitis K."/>
            <person name="Colbourne J."/>
            <person name="Pfrender M."/>
        </authorList>
    </citation>
    <scope>NUCLEOTIDE SEQUENCE [LARGE SCALE GENOMIC DNA]</scope>
    <source>
        <strain evidence="1 2">Xinb3</strain>
        <tissue evidence="1">Complete organism</tissue>
    </source>
</reference>
<comment type="caution">
    <text evidence="1">The sequence shown here is derived from an EMBL/GenBank/DDBJ whole genome shotgun (WGS) entry which is preliminary data.</text>
</comment>
<organism evidence="1 2">
    <name type="scientific">Daphnia magna</name>
    <dbReference type="NCBI Taxonomy" id="35525"/>
    <lineage>
        <taxon>Eukaryota</taxon>
        <taxon>Metazoa</taxon>
        <taxon>Ecdysozoa</taxon>
        <taxon>Arthropoda</taxon>
        <taxon>Crustacea</taxon>
        <taxon>Branchiopoda</taxon>
        <taxon>Diplostraca</taxon>
        <taxon>Cladocera</taxon>
        <taxon>Anomopoda</taxon>
        <taxon>Daphniidae</taxon>
        <taxon>Daphnia</taxon>
    </lineage>
</organism>
<sequence length="64" mass="7386">MSRVWFELKNCNTATSLRLSIAVKTGIPALFVLYFNARTYSCSAHNMVFCRSSSQIQRGREIFY</sequence>
<name>A0A162CZN1_9CRUS</name>
<dbReference type="AlphaFoldDB" id="A0A162CZN1"/>
<keyword evidence="2" id="KW-1185">Reference proteome</keyword>
<dbReference type="Proteomes" id="UP000076858">
    <property type="component" value="Unassembled WGS sequence"/>
</dbReference>
<evidence type="ECO:0000313" key="1">
    <source>
        <dbReference type="EMBL" id="KZR96644.1"/>
    </source>
</evidence>
<proteinExistence type="predicted"/>